<evidence type="ECO:0000256" key="6">
    <source>
        <dbReference type="ARBA" id="ARBA00023136"/>
    </source>
</evidence>
<evidence type="ECO:0000256" key="5">
    <source>
        <dbReference type="ARBA" id="ARBA00023004"/>
    </source>
</evidence>
<dbReference type="GO" id="GO:0016020">
    <property type="term" value="C:membrane"/>
    <property type="evidence" value="ECO:0007669"/>
    <property type="project" value="UniProtKB-SubCell"/>
</dbReference>
<comment type="caution">
    <text evidence="9">The sequence shown here is derived from an EMBL/GenBank/DDBJ whole genome shotgun (WGS) entry which is preliminary data.</text>
</comment>
<dbReference type="GO" id="GO:0005737">
    <property type="term" value="C:cytoplasm"/>
    <property type="evidence" value="ECO:0007669"/>
    <property type="project" value="TreeGrafter"/>
</dbReference>
<keyword evidence="5 7" id="KW-0408">Iron</keyword>
<comment type="cofactor">
    <cofactor evidence="7">
        <name>heme</name>
        <dbReference type="ChEBI" id="CHEBI:30413"/>
    </cofactor>
</comment>
<evidence type="ECO:0000256" key="4">
    <source>
        <dbReference type="ARBA" id="ARBA00023002"/>
    </source>
</evidence>
<dbReference type="PRINTS" id="PR01686">
    <property type="entry name" value="EP450ICYP2D"/>
</dbReference>
<comment type="similarity">
    <text evidence="2 8">Belongs to the cytochrome P450 family.</text>
</comment>
<evidence type="ECO:0000313" key="9">
    <source>
        <dbReference type="EMBL" id="KAK3083803.1"/>
    </source>
</evidence>
<dbReference type="EMBL" id="VSWD01000013">
    <property type="protein sequence ID" value="KAK3083803.1"/>
    <property type="molecule type" value="Genomic_DNA"/>
</dbReference>
<dbReference type="GO" id="GO:0016712">
    <property type="term" value="F:oxidoreductase activity, acting on paired donors, with incorporation or reduction of molecular oxygen, reduced flavin or flavoprotein as one donor, and incorporation of one atom of oxygen"/>
    <property type="evidence" value="ECO:0007669"/>
    <property type="project" value="InterPro"/>
</dbReference>
<keyword evidence="6" id="KW-0472">Membrane</keyword>
<dbReference type="PROSITE" id="PS00086">
    <property type="entry name" value="CYTOCHROME_P450"/>
    <property type="match status" value="1"/>
</dbReference>
<keyword evidence="10" id="KW-1185">Reference proteome</keyword>
<dbReference type="PRINTS" id="PR00385">
    <property type="entry name" value="P450"/>
</dbReference>
<dbReference type="InterPro" id="IPR017972">
    <property type="entry name" value="Cyt_P450_CS"/>
</dbReference>
<keyword evidence="4 8" id="KW-0560">Oxidoreductase</keyword>
<dbReference type="PRINTS" id="PR00463">
    <property type="entry name" value="EP450I"/>
</dbReference>
<dbReference type="Proteomes" id="UP001186944">
    <property type="component" value="Unassembled WGS sequence"/>
</dbReference>
<evidence type="ECO:0000256" key="1">
    <source>
        <dbReference type="ARBA" id="ARBA00004370"/>
    </source>
</evidence>
<evidence type="ECO:0000256" key="8">
    <source>
        <dbReference type="RuleBase" id="RU000461"/>
    </source>
</evidence>
<accession>A0AA88XEA2</accession>
<dbReference type="FunFam" id="1.10.630.10:FF:000004">
    <property type="entry name" value="cytochrome P450 2D15 isoform X1"/>
    <property type="match status" value="1"/>
</dbReference>
<dbReference type="AlphaFoldDB" id="A0AA88XEA2"/>
<dbReference type="InterPro" id="IPR050182">
    <property type="entry name" value="Cytochrome_P450_fam2"/>
</dbReference>
<dbReference type="GO" id="GO:0006082">
    <property type="term" value="P:organic acid metabolic process"/>
    <property type="evidence" value="ECO:0007669"/>
    <property type="project" value="TreeGrafter"/>
</dbReference>
<evidence type="ECO:0000313" key="10">
    <source>
        <dbReference type="Proteomes" id="UP001186944"/>
    </source>
</evidence>
<keyword evidence="7 8" id="KW-0349">Heme</keyword>
<dbReference type="SUPFAM" id="SSF48264">
    <property type="entry name" value="Cytochrome P450"/>
    <property type="match status" value="1"/>
</dbReference>
<evidence type="ECO:0000256" key="2">
    <source>
        <dbReference type="ARBA" id="ARBA00010617"/>
    </source>
</evidence>
<name>A0AA88XEA2_PINIB</name>
<dbReference type="InterPro" id="IPR001128">
    <property type="entry name" value="Cyt_P450"/>
</dbReference>
<dbReference type="GO" id="GO:0020037">
    <property type="term" value="F:heme binding"/>
    <property type="evidence" value="ECO:0007669"/>
    <property type="project" value="InterPro"/>
</dbReference>
<gene>
    <name evidence="9" type="ORF">FSP39_003408</name>
</gene>
<dbReference type="InterPro" id="IPR002401">
    <property type="entry name" value="Cyt_P450_E_grp-I"/>
</dbReference>
<dbReference type="GO" id="GO:0006805">
    <property type="term" value="P:xenobiotic metabolic process"/>
    <property type="evidence" value="ECO:0007669"/>
    <property type="project" value="TreeGrafter"/>
</dbReference>
<protein>
    <submittedName>
        <fullName evidence="9">Uncharacterized protein</fullName>
    </submittedName>
</protein>
<sequence>MEYTVALVLTIVFIFLSWLWEKTRREKQWPPGPPTIPFVGNLNINMADLLTEFKKLRQQYGDVYSLVLGSQTVIVVNGLDTLKELFIKHGDVVSNRSDSIIISKISEYKGIAGSSGSLWKEHRTFALSTLRDFGFGRRSMEVKIVEEVEAFLASISSTNGQPFNISPLLHTSVSNVVCSVAFGRRFEHDDTHFKELTNAISENLSNSTISGVLTFLPFLRFIPGDPFKYGKVMANVKKVYSYIQRVIDEHKQSFDKDKDEATNYLDVYLKRQQQDNGTESTFTDDQLHRSISDLFVAGTETTSTALRWFTLTVLHKPEIQERMRAEIRKEIGESKLPSMADRSKLPYCDSVIHEVLRFGNIAPLSVPHGLTEDLQFRGFLIPKHAMLMPNLDSVLNDPEIFENPSEFIPTRFLSADGTLTGTEKVHTFGIGRRICLGESLARMELFLFATSMIQRFTLLPADGHSLPSLSKYKLGVTRQPLEFNFIAKQCE</sequence>
<organism evidence="9 10">
    <name type="scientific">Pinctada imbricata</name>
    <name type="common">Atlantic pearl-oyster</name>
    <name type="synonym">Pinctada martensii</name>
    <dbReference type="NCBI Taxonomy" id="66713"/>
    <lineage>
        <taxon>Eukaryota</taxon>
        <taxon>Metazoa</taxon>
        <taxon>Spiralia</taxon>
        <taxon>Lophotrochozoa</taxon>
        <taxon>Mollusca</taxon>
        <taxon>Bivalvia</taxon>
        <taxon>Autobranchia</taxon>
        <taxon>Pteriomorphia</taxon>
        <taxon>Pterioida</taxon>
        <taxon>Pterioidea</taxon>
        <taxon>Pteriidae</taxon>
        <taxon>Pinctada</taxon>
    </lineage>
</organism>
<keyword evidence="3 7" id="KW-0479">Metal-binding</keyword>
<evidence type="ECO:0000256" key="7">
    <source>
        <dbReference type="PIRSR" id="PIRSR602401-1"/>
    </source>
</evidence>
<dbReference type="InterPro" id="IPR008069">
    <property type="entry name" value="Cyt_P450_E_grp-I_CYP2D-like"/>
</dbReference>
<proteinExistence type="inferred from homology"/>
<reference evidence="9" key="1">
    <citation type="submission" date="2019-08" db="EMBL/GenBank/DDBJ databases">
        <title>The improved chromosome-level genome for the pearl oyster Pinctada fucata martensii using PacBio sequencing and Hi-C.</title>
        <authorList>
            <person name="Zheng Z."/>
        </authorList>
    </citation>
    <scope>NUCLEOTIDE SEQUENCE</scope>
    <source>
        <strain evidence="9">ZZ-2019</strain>
        <tissue evidence="9">Adductor muscle</tissue>
    </source>
</reference>
<dbReference type="InterPro" id="IPR036396">
    <property type="entry name" value="Cyt_P450_sf"/>
</dbReference>
<keyword evidence="8" id="KW-0503">Monooxygenase</keyword>
<comment type="subcellular location">
    <subcellularLocation>
        <location evidence="1">Membrane</location>
    </subcellularLocation>
</comment>
<dbReference type="Pfam" id="PF00067">
    <property type="entry name" value="p450"/>
    <property type="match status" value="1"/>
</dbReference>
<feature type="binding site" description="axial binding residue" evidence="7">
    <location>
        <position position="435"/>
    </location>
    <ligand>
        <name>heme</name>
        <dbReference type="ChEBI" id="CHEBI:30413"/>
    </ligand>
    <ligandPart>
        <name>Fe</name>
        <dbReference type="ChEBI" id="CHEBI:18248"/>
    </ligandPart>
</feature>
<evidence type="ECO:0000256" key="3">
    <source>
        <dbReference type="ARBA" id="ARBA00022723"/>
    </source>
</evidence>
<dbReference type="PANTHER" id="PTHR24300">
    <property type="entry name" value="CYTOCHROME P450 508A4-RELATED"/>
    <property type="match status" value="1"/>
</dbReference>
<dbReference type="Gene3D" id="1.10.630.10">
    <property type="entry name" value="Cytochrome P450"/>
    <property type="match status" value="1"/>
</dbReference>
<dbReference type="GO" id="GO:0008395">
    <property type="term" value="F:steroid hydroxylase activity"/>
    <property type="evidence" value="ECO:0007669"/>
    <property type="project" value="TreeGrafter"/>
</dbReference>
<dbReference type="PANTHER" id="PTHR24300:SF403">
    <property type="entry name" value="CYTOCHROME P450 306A1"/>
    <property type="match status" value="1"/>
</dbReference>
<dbReference type="GO" id="GO:0005506">
    <property type="term" value="F:iron ion binding"/>
    <property type="evidence" value="ECO:0007669"/>
    <property type="project" value="InterPro"/>
</dbReference>